<feature type="domain" description="Phospholipid/glycerol acyltransferase" evidence="1">
    <location>
        <begin position="93"/>
        <end position="239"/>
    </location>
</feature>
<evidence type="ECO:0000259" key="1">
    <source>
        <dbReference type="Pfam" id="PF01553"/>
    </source>
</evidence>
<dbReference type="HOGENOM" id="CLU_061982_0_0_12"/>
<keyword evidence="2" id="KW-0012">Acyltransferase</keyword>
<accession>F0RWA6</accession>
<dbReference type="eggNOG" id="COG2937">
    <property type="taxonomic scope" value="Bacteria"/>
</dbReference>
<name>F0RWA6_SPHGB</name>
<keyword evidence="2" id="KW-0808">Transferase</keyword>
<dbReference type="EMBL" id="CP002541">
    <property type="protein sequence ID" value="ADY13463.1"/>
    <property type="molecule type" value="Genomic_DNA"/>
</dbReference>
<protein>
    <submittedName>
        <fullName evidence="2">Phospholipid/glycerol acyltransferase</fullName>
    </submittedName>
</protein>
<dbReference type="OrthoDB" id="1078132at2"/>
<dbReference type="AlphaFoldDB" id="F0RWA6"/>
<dbReference type="PANTHER" id="PTHR30068:SF3">
    <property type="entry name" value="PHOSPHOLIPID_GLYCEROL ACYLTRANSFERASE DOMAIN-CONTAINING PROTEIN"/>
    <property type="match status" value="1"/>
</dbReference>
<proteinExistence type="predicted"/>
<dbReference type="GO" id="GO:0016746">
    <property type="term" value="F:acyltransferase activity"/>
    <property type="evidence" value="ECO:0007669"/>
    <property type="project" value="UniProtKB-KW"/>
</dbReference>
<dbReference type="InterPro" id="IPR002123">
    <property type="entry name" value="Plipid/glycerol_acylTrfase"/>
</dbReference>
<evidence type="ECO:0000313" key="3">
    <source>
        <dbReference type="Proteomes" id="UP000008466"/>
    </source>
</evidence>
<dbReference type="KEGG" id="sbu:SpiBuddy_1638"/>
<gene>
    <name evidence="2" type="ordered locus">SpiBuddy_1638</name>
</gene>
<dbReference type="RefSeq" id="WP_013607313.1">
    <property type="nucleotide sequence ID" value="NC_015152.1"/>
</dbReference>
<dbReference type="PANTHER" id="PTHR30068">
    <property type="entry name" value="URONATE ISOMERASE"/>
    <property type="match status" value="1"/>
</dbReference>
<dbReference type="Pfam" id="PF01553">
    <property type="entry name" value="Acyltransferase"/>
    <property type="match status" value="1"/>
</dbReference>
<evidence type="ECO:0000313" key="2">
    <source>
        <dbReference type="EMBL" id="ADY13463.1"/>
    </source>
</evidence>
<dbReference type="Proteomes" id="UP000008466">
    <property type="component" value="Chromosome"/>
</dbReference>
<keyword evidence="3" id="KW-1185">Reference proteome</keyword>
<reference evidence="3" key="1">
    <citation type="submission" date="2011-02" db="EMBL/GenBank/DDBJ databases">
        <title>Complete sequence of Spirochaeta sp. Buddy.</title>
        <authorList>
            <person name="Lucas S."/>
            <person name="Copeland A."/>
            <person name="Lapidus A."/>
            <person name="Cheng J.-F."/>
            <person name="Goodwin L."/>
            <person name="Pitluck S."/>
            <person name="Zeytun A."/>
            <person name="Detter J.C."/>
            <person name="Han C."/>
            <person name="Tapia R."/>
            <person name="Land M."/>
            <person name="Hauser L."/>
            <person name="Kyrpides N."/>
            <person name="Ivanova N."/>
            <person name="Mikhailova N."/>
            <person name="Pagani I."/>
            <person name="Ritalahti K.M."/>
            <person name="Loeffler F.E."/>
            <person name="Woyke T."/>
        </authorList>
    </citation>
    <scope>NUCLEOTIDE SEQUENCE [LARGE SCALE GENOMIC DNA]</scope>
    <source>
        <strain evidence="3">ATCC BAA-1886 / DSM 22777 / Buddy</strain>
    </source>
</reference>
<dbReference type="GO" id="GO:0019698">
    <property type="term" value="P:D-galacturonate catabolic process"/>
    <property type="evidence" value="ECO:0007669"/>
    <property type="project" value="TreeGrafter"/>
</dbReference>
<dbReference type="GO" id="GO:0042840">
    <property type="term" value="P:D-glucuronate catabolic process"/>
    <property type="evidence" value="ECO:0007669"/>
    <property type="project" value="TreeGrafter"/>
</dbReference>
<sequence length="377" mass="42796">MDITKYDDIAPYRGQAVCDAITRILENKDALYKILASLGPSETAEQQKQLSESAAYIAKILAKVQSYEDFQRYITAGIFLPAIIQKSVNTFSYSGAEQTEKELSYLFMSNHRDIVLDCALIDLALIKADRMPCEMAIGDNLLTNQFVTDLFKLNGGVTVKRTLPMREKYLESIRLSSYFVELITEENKSIWVAQKSGRAKDGLDVTTPAIIKMLHLSQKQKGVTFNEVVNRCRIVPIAVSYEYDPCDLIKAGEEVARIKSGEHTKKRYEDLISISRGMKGYKGNVHIAFGKPIQGFYENSEQVAQEVDRQIHTLYKLWPTNLFAYDYLEGGSRFASSYQNFDSEAFLYRFKGAREDVRLYALNAYANPVRSYLATQV</sequence>
<dbReference type="STRING" id="158189.SpiBuddy_1638"/>
<organism evidence="2 3">
    <name type="scientific">Sphaerochaeta globosa (strain ATCC BAA-1886 / DSM 22777 / Buddy)</name>
    <name type="common">Spirochaeta sp. (strain Buddy)</name>
    <dbReference type="NCBI Taxonomy" id="158189"/>
    <lineage>
        <taxon>Bacteria</taxon>
        <taxon>Pseudomonadati</taxon>
        <taxon>Spirochaetota</taxon>
        <taxon>Spirochaetia</taxon>
        <taxon>Spirochaetales</taxon>
        <taxon>Sphaerochaetaceae</taxon>
        <taxon>Sphaerochaeta</taxon>
    </lineage>
</organism>